<organism evidence="1 2">
    <name type="scientific">Paramecium octaurelia</name>
    <dbReference type="NCBI Taxonomy" id="43137"/>
    <lineage>
        <taxon>Eukaryota</taxon>
        <taxon>Sar</taxon>
        <taxon>Alveolata</taxon>
        <taxon>Ciliophora</taxon>
        <taxon>Intramacronucleata</taxon>
        <taxon>Oligohymenophorea</taxon>
        <taxon>Peniculida</taxon>
        <taxon>Parameciidae</taxon>
        <taxon>Paramecium</taxon>
    </lineage>
</organism>
<evidence type="ECO:0000313" key="2">
    <source>
        <dbReference type="Proteomes" id="UP000683925"/>
    </source>
</evidence>
<dbReference type="EMBL" id="CAJJDP010000049">
    <property type="protein sequence ID" value="CAD8166730.1"/>
    <property type="molecule type" value="Genomic_DNA"/>
</dbReference>
<dbReference type="Proteomes" id="UP000683925">
    <property type="component" value="Unassembled WGS sequence"/>
</dbReference>
<reference evidence="1" key="1">
    <citation type="submission" date="2021-01" db="EMBL/GenBank/DDBJ databases">
        <authorList>
            <consortium name="Genoscope - CEA"/>
            <person name="William W."/>
        </authorList>
    </citation>
    <scope>NUCLEOTIDE SEQUENCE</scope>
</reference>
<sequence length="99" mass="11812">MNQALLNSQKSIVYCSFSNIKNSQVGNGRNLQLLNQNNILRSNVQNIIKTNNLNIRELYKTIFIHANHLISKFKMFKLYPNKSKNRFYKNVKNRRDKYF</sequence>
<comment type="caution">
    <text evidence="1">The sequence shown here is derived from an EMBL/GenBank/DDBJ whole genome shotgun (WGS) entry which is preliminary data.</text>
</comment>
<proteinExistence type="predicted"/>
<dbReference type="AlphaFoldDB" id="A0A8S1UNT9"/>
<keyword evidence="2" id="KW-1185">Reference proteome</keyword>
<name>A0A8S1UNT9_PAROT</name>
<evidence type="ECO:0000313" key="1">
    <source>
        <dbReference type="EMBL" id="CAD8166730.1"/>
    </source>
</evidence>
<accession>A0A8S1UNT9</accession>
<gene>
    <name evidence="1" type="ORF">POCTA_138.1.T0490011</name>
</gene>
<protein>
    <submittedName>
        <fullName evidence="1">Uncharacterized protein</fullName>
    </submittedName>
</protein>